<evidence type="ECO:0000313" key="2">
    <source>
        <dbReference type="Proteomes" id="UP000504629"/>
    </source>
</evidence>
<gene>
    <name evidence="3" type="primary">LOC114239453</name>
</gene>
<feature type="region of interest" description="Disordered" evidence="1">
    <location>
        <begin position="846"/>
        <end position="967"/>
    </location>
</feature>
<feature type="compositionally biased region" description="Basic and acidic residues" evidence="1">
    <location>
        <begin position="486"/>
        <end position="503"/>
    </location>
</feature>
<feature type="compositionally biased region" description="Basic and acidic residues" evidence="1">
    <location>
        <begin position="637"/>
        <end position="661"/>
    </location>
</feature>
<protein>
    <submittedName>
        <fullName evidence="3">Paternally-expressed gene 3 protein-like isoform X1</fullName>
    </submittedName>
</protein>
<feature type="region of interest" description="Disordered" evidence="1">
    <location>
        <begin position="94"/>
        <end position="123"/>
    </location>
</feature>
<feature type="region of interest" description="Disordered" evidence="1">
    <location>
        <begin position="1"/>
        <end position="25"/>
    </location>
</feature>
<feature type="compositionally biased region" description="Polar residues" evidence="1">
    <location>
        <begin position="1173"/>
        <end position="1188"/>
    </location>
</feature>
<feature type="compositionally biased region" description="Low complexity" evidence="1">
    <location>
        <begin position="1150"/>
        <end position="1159"/>
    </location>
</feature>
<feature type="region of interest" description="Disordered" evidence="1">
    <location>
        <begin position="1147"/>
        <end position="1223"/>
    </location>
</feature>
<feature type="region of interest" description="Disordered" evidence="1">
    <location>
        <begin position="1279"/>
        <end position="1304"/>
    </location>
</feature>
<accession>A0A6J2J7R8</accession>
<feature type="compositionally biased region" description="Polar residues" evidence="1">
    <location>
        <begin position="759"/>
        <end position="776"/>
    </location>
</feature>
<organism evidence="2 3">
    <name type="scientific">Bombyx mandarina</name>
    <name type="common">Wild silk moth</name>
    <name type="synonym">Wild silkworm</name>
    <dbReference type="NCBI Taxonomy" id="7092"/>
    <lineage>
        <taxon>Eukaryota</taxon>
        <taxon>Metazoa</taxon>
        <taxon>Ecdysozoa</taxon>
        <taxon>Arthropoda</taxon>
        <taxon>Hexapoda</taxon>
        <taxon>Insecta</taxon>
        <taxon>Pterygota</taxon>
        <taxon>Neoptera</taxon>
        <taxon>Endopterygota</taxon>
        <taxon>Lepidoptera</taxon>
        <taxon>Glossata</taxon>
        <taxon>Ditrysia</taxon>
        <taxon>Bombycoidea</taxon>
        <taxon>Bombycidae</taxon>
        <taxon>Bombycinae</taxon>
        <taxon>Bombyx</taxon>
    </lineage>
</organism>
<dbReference type="KEGG" id="bman:114239453"/>
<feature type="compositionally biased region" description="Polar residues" evidence="1">
    <location>
        <begin position="1203"/>
        <end position="1223"/>
    </location>
</feature>
<feature type="compositionally biased region" description="Basic and acidic residues" evidence="1">
    <location>
        <begin position="530"/>
        <end position="540"/>
    </location>
</feature>
<feature type="region of interest" description="Disordered" evidence="1">
    <location>
        <begin position="752"/>
        <end position="779"/>
    </location>
</feature>
<evidence type="ECO:0000256" key="1">
    <source>
        <dbReference type="SAM" id="MobiDB-lite"/>
    </source>
</evidence>
<feature type="compositionally biased region" description="Basic and acidic residues" evidence="1">
    <location>
        <begin position="391"/>
        <end position="404"/>
    </location>
</feature>
<feature type="compositionally biased region" description="Pro residues" evidence="1">
    <location>
        <begin position="867"/>
        <end position="879"/>
    </location>
</feature>
<feature type="compositionally biased region" description="Acidic residues" evidence="1">
    <location>
        <begin position="426"/>
        <end position="445"/>
    </location>
</feature>
<reference evidence="3" key="1">
    <citation type="submission" date="2025-08" db="UniProtKB">
        <authorList>
            <consortium name="RefSeq"/>
        </authorList>
    </citation>
    <scope>IDENTIFICATION</scope>
    <source>
        <tissue evidence="3">Silk gland</tissue>
    </source>
</reference>
<feature type="compositionally biased region" description="Low complexity" evidence="1">
    <location>
        <begin position="880"/>
        <end position="913"/>
    </location>
</feature>
<feature type="region of interest" description="Disordered" evidence="1">
    <location>
        <begin position="391"/>
        <end position="410"/>
    </location>
</feature>
<feature type="compositionally biased region" description="Polar residues" evidence="1">
    <location>
        <begin position="914"/>
        <end position="927"/>
    </location>
</feature>
<evidence type="ECO:0000313" key="3">
    <source>
        <dbReference type="RefSeq" id="XP_028025451.1"/>
    </source>
</evidence>
<feature type="region of interest" description="Disordered" evidence="1">
    <location>
        <begin position="1001"/>
        <end position="1091"/>
    </location>
</feature>
<keyword evidence="2" id="KW-1185">Reference proteome</keyword>
<proteinExistence type="predicted"/>
<feature type="compositionally biased region" description="Polar residues" evidence="1">
    <location>
        <begin position="956"/>
        <end position="967"/>
    </location>
</feature>
<dbReference type="RefSeq" id="XP_028025451.1">
    <property type="nucleotide sequence ID" value="XM_028169650.1"/>
</dbReference>
<feature type="compositionally biased region" description="Acidic residues" evidence="1">
    <location>
        <begin position="504"/>
        <end position="524"/>
    </location>
</feature>
<name>A0A6J2J7R8_BOMMA</name>
<feature type="compositionally biased region" description="Pro residues" evidence="1">
    <location>
        <begin position="1059"/>
        <end position="1070"/>
    </location>
</feature>
<feature type="compositionally biased region" description="Basic and acidic residues" evidence="1">
    <location>
        <begin position="324"/>
        <end position="340"/>
    </location>
</feature>
<sequence length="1322" mass="151475">MNPPSAIHGAMNRDRKPFTYTPGGLDLSEIKSERMAKRLMRNAMNQGVPEVPTHPVQSPPMPSTPILVPNYNCLPVQVFPTFNLPANPKSLLRTRSNPDTPKDPPVQRIPPPYHFTNNNKESNIESYEPVSKPTFSFITTNNNRPTSAYEYVNNPYETVQTNNGCIGFKNPYELPEISYDAEYLTSSPIVSHVPSSEPFIKFQNKETDEIKNQNGEHADSVPKILTPDISVDALTESEKTADAEETSDDKKQVKFVSKTVKNEGKIEEQNGDHNGDVEAEMTVKLPTKKTGAKTETRVEVVKKILPDGTVQEVKTTTTKTTIDGKTEIKTETETRTLPKEEADEEIEEFEEELEEQENADIAVQEVEEKSQIVEEPEVITKKIIKENTPETKEDNIIKGEEKSETTTTTTRKVVILQADSENSKEDVEEMVEEEEVEEEEVEDSEPVTVVIKKTESITQNHNTKEEDEEEEEIEDEEVEEEEKEVIEEKVAKEEEIESAKENLDAEPEDDDQNEENRLEEEEEVVVSSKKITEVEQTPKSDDDDDGDDEVYEEAEQNEVEEEVEVITETVTAEEKKEAEEEDDDKSEVIVQVDVLKPSSVKYDEEEVNEECKDIETETAETVETKENNFSESSVRPSETKQETVVEIKIEEKEEAEPEKKTQIPMREPSVPLEKVEDVEIKPIGPAEVITKTHTEKTEIITRTSPVPGAFSTQTEYNRIEKIETVNRTTKTLDGTCEDPVQTEIPVIKTYFPPNRDRSLSSPMPSRPFQQAYNPEPTTERRHSLLLERLSVERQMPSEIYHNQNNEQQRQWSQEPQSEVLTISNVKPSSITNQQWYQQIRENSVYNDVTPTPVSSTPIWSQSQPKHQPSPQPQPQPQPQLQPTYRPQPTYPTNQTYTPQPTQKTITPQATQQTYASQPQQKIYTPQPIQRPYTPQPTTPILQSQYQPTYTETTQERSSNTYTSYTPKPTWASSIDTTPSFNLQQPSQYNYVNTETTDNYQKTSQQYSSSYVPPPWEQDSSYLANNSSQSYYQPLPTTTLTPTAPAQSWKPPVPKSKFAKPPPTAYIPPAPNQSFVKPVNAAEQSKQSGRKTYYSEYERRYISVPESTYIPTETKFQAQPDPSPQYYYDNNEQSEPVEHQWRKELREFTEKSQTQTEQTSVKPPWETESKFTKTAESTYTSTPTWSQTLRPRSWRERSFEREFTGSQEWPKTNTLGRSRPLSSYTKNEPILERTRGVSVDRYNPNNYQSPSSLEHPPVQSHTLIPAPHGTYHNPNVPNYHSRASTETREQATYKQPRTWREARPTPIQSRSFKYLQWITGTED</sequence>
<feature type="compositionally biased region" description="Polar residues" evidence="1">
    <location>
        <begin position="1017"/>
        <end position="1031"/>
    </location>
</feature>
<feature type="region of interest" description="Disordered" evidence="1">
    <location>
        <begin position="262"/>
        <end position="292"/>
    </location>
</feature>
<feature type="compositionally biased region" description="Acidic residues" evidence="1">
    <location>
        <begin position="465"/>
        <end position="485"/>
    </location>
</feature>
<feature type="compositionally biased region" description="Polar residues" evidence="1">
    <location>
        <begin position="846"/>
        <end position="859"/>
    </location>
</feature>
<feature type="compositionally biased region" description="Pro residues" evidence="1">
    <location>
        <begin position="103"/>
        <end position="113"/>
    </location>
</feature>
<feature type="compositionally biased region" description="Basic and acidic residues" evidence="1">
    <location>
        <begin position="1192"/>
        <end position="1202"/>
    </location>
</feature>
<feature type="region of interest" description="Disordered" evidence="1">
    <location>
        <begin position="324"/>
        <end position="343"/>
    </location>
</feature>
<dbReference type="GeneID" id="114239453"/>
<feature type="region of interest" description="Disordered" evidence="1">
    <location>
        <begin position="418"/>
        <end position="677"/>
    </location>
</feature>
<feature type="compositionally biased region" description="Low complexity" evidence="1">
    <location>
        <begin position="942"/>
        <end position="952"/>
    </location>
</feature>
<dbReference type="Proteomes" id="UP000504629">
    <property type="component" value="Unplaced"/>
</dbReference>
<feature type="compositionally biased region" description="Low complexity" evidence="1">
    <location>
        <begin position="1033"/>
        <end position="1045"/>
    </location>
</feature>
<dbReference type="OrthoDB" id="6107953at2759"/>
<feature type="compositionally biased region" description="Basic and acidic residues" evidence="1">
    <location>
        <begin position="262"/>
        <end position="276"/>
    </location>
</feature>
<feature type="compositionally biased region" description="Acidic residues" evidence="1">
    <location>
        <begin position="541"/>
        <end position="565"/>
    </location>
</feature>